<dbReference type="RefSeq" id="WP_132125823.1">
    <property type="nucleotide sequence ID" value="NZ_SLWS01000018.1"/>
</dbReference>
<evidence type="ECO:0000313" key="2">
    <source>
        <dbReference type="Proteomes" id="UP000295680"/>
    </source>
</evidence>
<dbReference type="Proteomes" id="UP000295680">
    <property type="component" value="Unassembled WGS sequence"/>
</dbReference>
<dbReference type="EMBL" id="SLWS01000018">
    <property type="protein sequence ID" value="TCO46699.1"/>
    <property type="molecule type" value="Genomic_DNA"/>
</dbReference>
<sequence length="174" mass="18690">MLAACTVAAVPNELIRVRAGRAVLSDAVFKVADVLNPLGAAAKIVATLGACSIELMTMRSERQRLAAARDTALEVLKTRQGVIIGLFELNARESTEVSIDRREFRQVFREMSAASRDHKSADSFRVAAMGTVQIMSASLVNLHTAAGDRLVRLSDSLNLGNTRAAVEALRAIGR</sequence>
<evidence type="ECO:0000313" key="1">
    <source>
        <dbReference type="EMBL" id="TCO46699.1"/>
    </source>
</evidence>
<comment type="caution">
    <text evidence="1">The sequence shown here is derived from an EMBL/GenBank/DDBJ whole genome shotgun (WGS) entry which is preliminary data.</text>
</comment>
<protein>
    <submittedName>
        <fullName evidence="1">Uncharacterized protein</fullName>
    </submittedName>
</protein>
<reference evidence="1 2" key="1">
    <citation type="submission" date="2019-03" db="EMBL/GenBank/DDBJ databases">
        <title>Genomic Encyclopedia of Type Strains, Phase IV (KMG-IV): sequencing the most valuable type-strain genomes for metagenomic binning, comparative biology and taxonomic classification.</title>
        <authorList>
            <person name="Goeker M."/>
        </authorList>
    </citation>
    <scope>NUCLEOTIDE SEQUENCE [LARGE SCALE GENOMIC DNA]</scope>
    <source>
        <strain evidence="1 2">DSM 45934</strain>
    </source>
</reference>
<gene>
    <name evidence="1" type="ORF">EV192_11894</name>
</gene>
<name>A0A4R2IRC0_9PSEU</name>
<dbReference type="AlphaFoldDB" id="A0A4R2IRC0"/>
<proteinExistence type="predicted"/>
<organism evidence="1 2">
    <name type="scientific">Actinocrispum wychmicini</name>
    <dbReference type="NCBI Taxonomy" id="1213861"/>
    <lineage>
        <taxon>Bacteria</taxon>
        <taxon>Bacillati</taxon>
        <taxon>Actinomycetota</taxon>
        <taxon>Actinomycetes</taxon>
        <taxon>Pseudonocardiales</taxon>
        <taxon>Pseudonocardiaceae</taxon>
        <taxon>Actinocrispum</taxon>
    </lineage>
</organism>
<accession>A0A4R2IRC0</accession>
<keyword evidence="2" id="KW-1185">Reference proteome</keyword>